<dbReference type="Proteomes" id="UP000199727">
    <property type="component" value="Unassembled WGS sequence"/>
</dbReference>
<dbReference type="AlphaFoldDB" id="A0A854Q3N7"/>
<dbReference type="EMBL" id="AMKT01000083">
    <property type="protein sequence ID" value="OXG12913.1"/>
    <property type="molecule type" value="Genomic_DNA"/>
</dbReference>
<keyword evidence="1" id="KW-0472">Membrane</keyword>
<feature type="transmembrane region" description="Helical" evidence="1">
    <location>
        <begin position="80"/>
        <end position="101"/>
    </location>
</feature>
<dbReference type="OrthoDB" id="2573699at2759"/>
<keyword evidence="1" id="KW-0812">Transmembrane</keyword>
<feature type="transmembrane region" description="Helical" evidence="1">
    <location>
        <begin position="56"/>
        <end position="74"/>
    </location>
</feature>
<sequence>MQQPFARLSRLLIYNSSRPFSPLRGAVIRTRRLYSTEIPPPPPVTPTPSGSAKRRWGLVFIIAGLTASSGYVFVRNDTGKCLFIVIFFIPDFIPLVLEYRLDQLSQKIMGRPDEKQLFEERRRIDEEARRRFVEPPTRRIV</sequence>
<organism evidence="2 3">
    <name type="scientific">Cryptococcus neoformans Tu259-1</name>
    <dbReference type="NCBI Taxonomy" id="1230072"/>
    <lineage>
        <taxon>Eukaryota</taxon>
        <taxon>Fungi</taxon>
        <taxon>Dikarya</taxon>
        <taxon>Basidiomycota</taxon>
        <taxon>Agaricomycotina</taxon>
        <taxon>Tremellomycetes</taxon>
        <taxon>Tremellales</taxon>
        <taxon>Cryptococcaceae</taxon>
        <taxon>Cryptococcus</taxon>
        <taxon>Cryptococcus neoformans species complex</taxon>
    </lineage>
</organism>
<protein>
    <submittedName>
        <fullName evidence="2">Uncharacterized protein</fullName>
    </submittedName>
</protein>
<accession>A0A854Q3N7</accession>
<keyword evidence="1" id="KW-1133">Transmembrane helix</keyword>
<evidence type="ECO:0000313" key="2">
    <source>
        <dbReference type="EMBL" id="OXG12913.1"/>
    </source>
</evidence>
<proteinExistence type="predicted"/>
<gene>
    <name evidence="2" type="ORF">C361_06101</name>
</gene>
<evidence type="ECO:0000256" key="1">
    <source>
        <dbReference type="SAM" id="Phobius"/>
    </source>
</evidence>
<evidence type="ECO:0000313" key="3">
    <source>
        <dbReference type="Proteomes" id="UP000199727"/>
    </source>
</evidence>
<comment type="caution">
    <text evidence="2">The sequence shown here is derived from an EMBL/GenBank/DDBJ whole genome shotgun (WGS) entry which is preliminary data.</text>
</comment>
<reference evidence="2 3" key="1">
    <citation type="submission" date="2017-06" db="EMBL/GenBank/DDBJ databases">
        <title>Global population genomics of the pathogenic fungus Cryptococcus neoformans var. grubii.</title>
        <authorList>
            <person name="Cuomo C."/>
            <person name="Litvintseva A."/>
            <person name="Chen Y."/>
            <person name="Young S."/>
            <person name="Zeng Q."/>
            <person name="Chapman S."/>
            <person name="Gujja S."/>
            <person name="Saif S."/>
            <person name="Birren B."/>
        </authorList>
    </citation>
    <scope>NUCLEOTIDE SEQUENCE [LARGE SCALE GENOMIC DNA]</scope>
    <source>
        <strain evidence="2 3">Tu259-1</strain>
    </source>
</reference>
<name>A0A854Q3N7_CRYNE</name>